<evidence type="ECO:0000256" key="1">
    <source>
        <dbReference type="SAM" id="MobiDB-lite"/>
    </source>
</evidence>
<dbReference type="EMBL" id="CP000910">
    <property type="protein sequence ID" value="ABY22681.1"/>
    <property type="molecule type" value="Genomic_DNA"/>
</dbReference>
<name>A9WNF4_RENSM</name>
<dbReference type="Proteomes" id="UP000002007">
    <property type="component" value="Chromosome"/>
</dbReference>
<feature type="compositionally biased region" description="Low complexity" evidence="1">
    <location>
        <begin position="41"/>
        <end position="51"/>
    </location>
</feature>
<evidence type="ECO:0000313" key="2">
    <source>
        <dbReference type="EMBL" id="ABY22681.1"/>
    </source>
</evidence>
<proteinExistence type="predicted"/>
<sequence length="208" mass="21068">MLSASRNPVWRWVAIVVALLVLVALMAAFFLSGTGGAGKPAAESSSASSESNTAQIGPTPTEEASQSAAMIAILPAKPMPDGLSLTGPGTLSAQDQAQVDSDAKSLTVTPTGCLPLLPVNQRIFRIAGSLGQALYLVKGPGLADDKTRAASGTITEYADVTSSDAKMQEFAAAMPACGSDFSVTTAGVQGAQTLLPQTVETPGVQSLC</sequence>
<dbReference type="RefSeq" id="WP_012244376.1">
    <property type="nucleotide sequence ID" value="NC_010168.1"/>
</dbReference>
<gene>
    <name evidence="2" type="ordered locus">RSal33209_0940</name>
</gene>
<protein>
    <submittedName>
        <fullName evidence="2">Uncharacterized protein</fullName>
    </submittedName>
</protein>
<dbReference type="STRING" id="288705.RSal33209_0940"/>
<evidence type="ECO:0000313" key="3">
    <source>
        <dbReference type="Proteomes" id="UP000002007"/>
    </source>
</evidence>
<accession>A9WNF4</accession>
<feature type="compositionally biased region" description="Polar residues" evidence="1">
    <location>
        <begin position="52"/>
        <end position="64"/>
    </location>
</feature>
<keyword evidence="3" id="KW-1185">Reference proteome</keyword>
<reference evidence="3" key="1">
    <citation type="journal article" date="2008" name="J. Bacteriol.">
        <title>Genome sequence of the fish pathogen Renibacterium salmoninarum suggests reductive evolution away from an environmental Arthrobacter ancestor.</title>
        <authorList>
            <person name="Wiens G.D."/>
            <person name="Rockey D.D."/>
            <person name="Wu Z."/>
            <person name="Chang J."/>
            <person name="Levy R."/>
            <person name="Crane S."/>
            <person name="Chen D.S."/>
            <person name="Capri G.R."/>
            <person name="Burnett J.R."/>
            <person name="Sudheesh P.S."/>
            <person name="Schipma M.J."/>
            <person name="Burd H."/>
            <person name="Bhattacharyya A."/>
            <person name="Rhodes L.D."/>
            <person name="Kaul R."/>
            <person name="Strom M.S."/>
        </authorList>
    </citation>
    <scope>NUCLEOTIDE SEQUENCE [LARGE SCALE GENOMIC DNA]</scope>
    <source>
        <strain evidence="3">ATCC 33209 / DSM 20767 / JCM 11484 / NBRC 15589 / NCIMB 2235</strain>
    </source>
</reference>
<dbReference type="AlphaFoldDB" id="A9WNF4"/>
<dbReference type="KEGG" id="rsa:RSal33209_0940"/>
<dbReference type="HOGENOM" id="CLU_1320043_0_0_11"/>
<organism evidence="2 3">
    <name type="scientific">Renibacterium salmoninarum (strain ATCC 33209 / DSM 20767 / JCM 11484 / NBRC 15589 / NCIMB 2235)</name>
    <dbReference type="NCBI Taxonomy" id="288705"/>
    <lineage>
        <taxon>Bacteria</taxon>
        <taxon>Bacillati</taxon>
        <taxon>Actinomycetota</taxon>
        <taxon>Actinomycetes</taxon>
        <taxon>Micrococcales</taxon>
        <taxon>Micrococcaceae</taxon>
        <taxon>Renibacterium</taxon>
    </lineage>
</organism>
<feature type="region of interest" description="Disordered" evidence="1">
    <location>
        <begin position="40"/>
        <end position="64"/>
    </location>
</feature>